<protein>
    <recommendedName>
        <fullName evidence="4">HIRAN domain-containing protein</fullName>
    </recommendedName>
</protein>
<keyword evidence="1" id="KW-0479">Metal-binding</keyword>
<dbReference type="GO" id="GO:0008270">
    <property type="term" value="F:zinc ion binding"/>
    <property type="evidence" value="ECO:0007669"/>
    <property type="project" value="InterPro"/>
</dbReference>
<gene>
    <name evidence="5" type="ORF">METZ01_LOCUS6187</name>
</gene>
<reference evidence="5" key="1">
    <citation type="submission" date="2018-05" db="EMBL/GenBank/DDBJ databases">
        <authorList>
            <person name="Lanie J.A."/>
            <person name="Ng W.-L."/>
            <person name="Kazmierczak K.M."/>
            <person name="Andrzejewski T.M."/>
            <person name="Davidsen T.M."/>
            <person name="Wayne K.J."/>
            <person name="Tettelin H."/>
            <person name="Glass J.I."/>
            <person name="Rusch D."/>
            <person name="Podicherti R."/>
            <person name="Tsui H.-C.T."/>
            <person name="Winkler M.E."/>
        </authorList>
    </citation>
    <scope>NUCLEOTIDE SEQUENCE</scope>
</reference>
<dbReference type="Gene3D" id="3.30.70.2330">
    <property type="match status" value="1"/>
</dbReference>
<dbReference type="EMBL" id="UINC01000326">
    <property type="protein sequence ID" value="SUZ53333.1"/>
    <property type="molecule type" value="Genomic_DNA"/>
</dbReference>
<evidence type="ECO:0000259" key="4">
    <source>
        <dbReference type="SMART" id="SM00910"/>
    </source>
</evidence>
<dbReference type="InterPro" id="IPR014905">
    <property type="entry name" value="HIRAN"/>
</dbReference>
<dbReference type="GO" id="GO:0003676">
    <property type="term" value="F:nucleic acid binding"/>
    <property type="evidence" value="ECO:0007669"/>
    <property type="project" value="InterPro"/>
</dbReference>
<accession>A0A381NIH8</accession>
<feature type="region of interest" description="Disordered" evidence="3">
    <location>
        <begin position="1"/>
        <end position="33"/>
    </location>
</feature>
<sequence length="132" mass="14735">MLDNLPNDPRPVNRDPNVPSRMRYRPPFPNGRPPHFRATVHGIAFADRDRHLEVIEAGDSLYLIPDPPDQETPEVWVHRPGGDLLGHLPTEISTWLAPWLSDGGGASAKALKIHGSEVPSWRRLLLEVSCSL</sequence>
<dbReference type="GO" id="GO:0016818">
    <property type="term" value="F:hydrolase activity, acting on acid anhydrides, in phosphorus-containing anhydrides"/>
    <property type="evidence" value="ECO:0007669"/>
    <property type="project" value="InterPro"/>
</dbReference>
<dbReference type="AlphaFoldDB" id="A0A381NIH8"/>
<organism evidence="5">
    <name type="scientific">marine metagenome</name>
    <dbReference type="NCBI Taxonomy" id="408172"/>
    <lineage>
        <taxon>unclassified sequences</taxon>
        <taxon>metagenomes</taxon>
        <taxon>ecological metagenomes</taxon>
    </lineage>
</organism>
<evidence type="ECO:0000313" key="5">
    <source>
        <dbReference type="EMBL" id="SUZ53333.1"/>
    </source>
</evidence>
<keyword evidence="2" id="KW-0378">Hydrolase</keyword>
<evidence type="ECO:0000256" key="1">
    <source>
        <dbReference type="ARBA" id="ARBA00022723"/>
    </source>
</evidence>
<name>A0A381NIH8_9ZZZZ</name>
<feature type="domain" description="HIRAN" evidence="4">
    <location>
        <begin position="33"/>
        <end position="132"/>
    </location>
</feature>
<evidence type="ECO:0000256" key="2">
    <source>
        <dbReference type="ARBA" id="ARBA00022801"/>
    </source>
</evidence>
<dbReference type="SMART" id="SM00910">
    <property type="entry name" value="HIRAN"/>
    <property type="match status" value="1"/>
</dbReference>
<evidence type="ECO:0000256" key="3">
    <source>
        <dbReference type="SAM" id="MobiDB-lite"/>
    </source>
</evidence>
<proteinExistence type="predicted"/>